<evidence type="ECO:0000313" key="4">
    <source>
        <dbReference type="Proteomes" id="UP000663879"/>
    </source>
</evidence>
<evidence type="ECO:0000259" key="2">
    <source>
        <dbReference type="SMART" id="SM00313"/>
    </source>
</evidence>
<protein>
    <recommendedName>
        <fullName evidence="2">PXA domain-containing protein</fullName>
    </recommendedName>
</protein>
<dbReference type="Proteomes" id="UP000663879">
    <property type="component" value="Unassembled WGS sequence"/>
</dbReference>
<keyword evidence="1" id="KW-0812">Transmembrane</keyword>
<name>A0A814H1P2_9BILA</name>
<dbReference type="Pfam" id="PF02194">
    <property type="entry name" value="PXA"/>
    <property type="match status" value="1"/>
</dbReference>
<organism evidence="3 4">
    <name type="scientific">Brachionus calyciflorus</name>
    <dbReference type="NCBI Taxonomy" id="104777"/>
    <lineage>
        <taxon>Eukaryota</taxon>
        <taxon>Metazoa</taxon>
        <taxon>Spiralia</taxon>
        <taxon>Gnathifera</taxon>
        <taxon>Rotifera</taxon>
        <taxon>Eurotatoria</taxon>
        <taxon>Monogononta</taxon>
        <taxon>Pseudotrocha</taxon>
        <taxon>Ploima</taxon>
        <taxon>Brachionidae</taxon>
        <taxon>Brachionus</taxon>
    </lineage>
</organism>
<comment type="caution">
    <text evidence="3">The sequence shown here is derived from an EMBL/GenBank/DDBJ whole genome shotgun (WGS) entry which is preliminary data.</text>
</comment>
<feature type="transmembrane region" description="Helical" evidence="1">
    <location>
        <begin position="392"/>
        <end position="415"/>
    </location>
</feature>
<proteinExistence type="predicted"/>
<sequence>MLKFKDISYGKKFLYIFLIDIAIFLASFHSIINYKFFSILITSILTGYLTFLISCYFIQFLKSYDANSHELDLYQFLFKNEQIYQIIAKSVKKIYIKQMKKDIEKDSCILSTNQILGKLDFEINQRLMKGIEKFIISLSEYCIEPWYFSYISTNDNFKNEAKLHLESILKDLFNRLNQMNKMNVFSKIIFILNENFLNHALNYNLKNQKIIKKLLHPAVRNLPESEINYIKKIVQIIIRKSSQNLEIKNEFFEEFFMQIIGKNCLENLVNHLVKPQFLYYALCLLLDKEKTQQFIKEYKNFSEKDSTKPEKEVESNTNVSCMNRLLFCNVFIDSEDIQIDRLKKSTSQKSLSIKESPINNPVNILTSRYLEIVNIEVIGSDTSKEPKTGKEFTLYIIQVIFFNLSHVLFIPSLLLDLTIHFKNLMCKNQNRFT</sequence>
<dbReference type="InterPro" id="IPR003114">
    <property type="entry name" value="Phox_assoc"/>
</dbReference>
<accession>A0A814H1P2</accession>
<dbReference type="SMART" id="SM00313">
    <property type="entry name" value="PXA"/>
    <property type="match status" value="1"/>
</dbReference>
<reference evidence="3" key="1">
    <citation type="submission" date="2021-02" db="EMBL/GenBank/DDBJ databases">
        <authorList>
            <person name="Nowell W R."/>
        </authorList>
    </citation>
    <scope>NUCLEOTIDE SEQUENCE</scope>
    <source>
        <strain evidence="3">Ploen Becks lab</strain>
    </source>
</reference>
<evidence type="ECO:0000313" key="3">
    <source>
        <dbReference type="EMBL" id="CAF1003597.1"/>
    </source>
</evidence>
<keyword evidence="1" id="KW-0472">Membrane</keyword>
<evidence type="ECO:0000256" key="1">
    <source>
        <dbReference type="SAM" id="Phobius"/>
    </source>
</evidence>
<dbReference type="EMBL" id="CAJNOC010003938">
    <property type="protein sequence ID" value="CAF1003597.1"/>
    <property type="molecule type" value="Genomic_DNA"/>
</dbReference>
<gene>
    <name evidence="3" type="ORF">OXX778_LOCUS16536</name>
</gene>
<feature type="transmembrane region" description="Helical" evidence="1">
    <location>
        <begin position="38"/>
        <end position="58"/>
    </location>
</feature>
<dbReference type="AlphaFoldDB" id="A0A814H1P2"/>
<keyword evidence="4" id="KW-1185">Reference proteome</keyword>
<feature type="transmembrane region" description="Helical" evidence="1">
    <location>
        <begin position="12"/>
        <end position="32"/>
    </location>
</feature>
<feature type="domain" description="PXA" evidence="2">
    <location>
        <begin position="124"/>
        <end position="290"/>
    </location>
</feature>
<keyword evidence="1" id="KW-1133">Transmembrane helix</keyword>